<proteinExistence type="predicted"/>
<feature type="signal peptide" evidence="2">
    <location>
        <begin position="1"/>
        <end position="18"/>
    </location>
</feature>
<sequence length="198" mass="21288">MRVSLLAAYIFASALVAAAPVAANAADAAAITHVSPDKADHPIVDDEPTVGDKPKPKPKAAPVPAAPILTPDTDAQTPLLLPLRWTTEFPEAIKAGSYLNLAWEGGSPEYGFEVYYIPRWPMQRVYDLVPIENTTSRHAIWSVPQYDDFPEGTTFIFGVKDATGGPGGNWYDLTAPLPLVYSAPDARGFEAAIKAKRA</sequence>
<evidence type="ECO:0000256" key="1">
    <source>
        <dbReference type="SAM" id="MobiDB-lite"/>
    </source>
</evidence>
<accession>A0A0J0XIC8</accession>
<gene>
    <name evidence="3" type="ORF">CC85DRAFT_286984</name>
</gene>
<name>A0A0J0XIC8_9TREE</name>
<dbReference type="OrthoDB" id="2566935at2759"/>
<evidence type="ECO:0000256" key="2">
    <source>
        <dbReference type="SAM" id="SignalP"/>
    </source>
</evidence>
<dbReference type="RefSeq" id="XP_018277329.1">
    <property type="nucleotide sequence ID" value="XM_018423699.1"/>
</dbReference>
<protein>
    <recommendedName>
        <fullName evidence="5">Fibronectin type-III domain-containing protein</fullName>
    </recommendedName>
</protein>
<keyword evidence="2" id="KW-0732">Signal</keyword>
<evidence type="ECO:0000313" key="3">
    <source>
        <dbReference type="EMBL" id="KLT40838.1"/>
    </source>
</evidence>
<organism evidence="3 4">
    <name type="scientific">Cutaneotrichosporon oleaginosum</name>
    <dbReference type="NCBI Taxonomy" id="879819"/>
    <lineage>
        <taxon>Eukaryota</taxon>
        <taxon>Fungi</taxon>
        <taxon>Dikarya</taxon>
        <taxon>Basidiomycota</taxon>
        <taxon>Agaricomycotina</taxon>
        <taxon>Tremellomycetes</taxon>
        <taxon>Trichosporonales</taxon>
        <taxon>Trichosporonaceae</taxon>
        <taxon>Cutaneotrichosporon</taxon>
    </lineage>
</organism>
<feature type="compositionally biased region" description="Basic and acidic residues" evidence="1">
    <location>
        <begin position="37"/>
        <end position="55"/>
    </location>
</feature>
<feature type="chain" id="PRO_5005245342" description="Fibronectin type-III domain-containing protein" evidence="2">
    <location>
        <begin position="19"/>
        <end position="198"/>
    </location>
</feature>
<dbReference type="GeneID" id="28984302"/>
<keyword evidence="4" id="KW-1185">Reference proteome</keyword>
<reference evidence="3 4" key="1">
    <citation type="submission" date="2015-03" db="EMBL/GenBank/DDBJ databases">
        <title>Genomics and transcriptomics of the oil-accumulating basidiomycete yeast T. oleaginosus allow insights into substrate utilization and the diverse evolutionary trajectories of mating systems in fungi.</title>
        <authorList>
            <consortium name="DOE Joint Genome Institute"/>
            <person name="Kourist R."/>
            <person name="Kracht O."/>
            <person name="Bracharz F."/>
            <person name="Lipzen A."/>
            <person name="Nolan M."/>
            <person name="Ohm R."/>
            <person name="Grigoriev I."/>
            <person name="Sun S."/>
            <person name="Heitman J."/>
            <person name="Bruck T."/>
            <person name="Nowrousian M."/>
        </authorList>
    </citation>
    <scope>NUCLEOTIDE SEQUENCE [LARGE SCALE GENOMIC DNA]</scope>
    <source>
        <strain evidence="3 4">IBC0246</strain>
    </source>
</reference>
<feature type="region of interest" description="Disordered" evidence="1">
    <location>
        <begin position="37"/>
        <end position="68"/>
    </location>
</feature>
<dbReference type="AlphaFoldDB" id="A0A0J0XIC8"/>
<evidence type="ECO:0008006" key="5">
    <source>
        <dbReference type="Google" id="ProtNLM"/>
    </source>
</evidence>
<dbReference type="EMBL" id="KQ087227">
    <property type="protein sequence ID" value="KLT40838.1"/>
    <property type="molecule type" value="Genomic_DNA"/>
</dbReference>
<dbReference type="Proteomes" id="UP000053611">
    <property type="component" value="Unassembled WGS sequence"/>
</dbReference>
<evidence type="ECO:0000313" key="4">
    <source>
        <dbReference type="Proteomes" id="UP000053611"/>
    </source>
</evidence>